<dbReference type="InterPro" id="IPR017439">
    <property type="entry name" value="Amidohydrolase"/>
</dbReference>
<dbReference type="AlphaFoldDB" id="A0AAD4LRN4"/>
<dbReference type="GO" id="GO:0016805">
    <property type="term" value="F:dipeptidase activity"/>
    <property type="evidence" value="ECO:0007669"/>
    <property type="project" value="InterPro"/>
</dbReference>
<dbReference type="Pfam" id="PF01546">
    <property type="entry name" value="Peptidase_M20"/>
    <property type="match status" value="1"/>
</dbReference>
<keyword evidence="4" id="KW-1185">Reference proteome</keyword>
<dbReference type="PIRSF" id="PIRSF037226">
    <property type="entry name" value="Amidohydrolase_ACY1L2_prd"/>
    <property type="match status" value="1"/>
</dbReference>
<dbReference type="NCBIfam" id="TIGR01891">
    <property type="entry name" value="amidohydrolases"/>
    <property type="match status" value="1"/>
</dbReference>
<proteinExistence type="inferred from homology"/>
<dbReference type="SUPFAM" id="SSF53187">
    <property type="entry name" value="Zn-dependent exopeptidases"/>
    <property type="match status" value="1"/>
</dbReference>
<name>A0AAD4LRN4_9AGAM</name>
<evidence type="ECO:0000256" key="2">
    <source>
        <dbReference type="PIRNR" id="PIRNR037226"/>
    </source>
</evidence>
<dbReference type="PANTHER" id="PTHR30575:SF0">
    <property type="entry name" value="XAA-ARG DIPEPTIDASE"/>
    <property type="match status" value="1"/>
</dbReference>
<comment type="caution">
    <text evidence="3">The sequence shown here is derived from an EMBL/GenBank/DDBJ whole genome shotgun (WGS) entry which is preliminary data.</text>
</comment>
<dbReference type="EMBL" id="JAKELL010000006">
    <property type="protein sequence ID" value="KAH8998052.1"/>
    <property type="molecule type" value="Genomic_DNA"/>
</dbReference>
<dbReference type="PANTHER" id="PTHR30575">
    <property type="entry name" value="PEPTIDASE M20"/>
    <property type="match status" value="1"/>
</dbReference>
<organism evidence="3 4">
    <name type="scientific">Lactarius akahatsu</name>
    <dbReference type="NCBI Taxonomy" id="416441"/>
    <lineage>
        <taxon>Eukaryota</taxon>
        <taxon>Fungi</taxon>
        <taxon>Dikarya</taxon>
        <taxon>Basidiomycota</taxon>
        <taxon>Agaricomycotina</taxon>
        <taxon>Agaricomycetes</taxon>
        <taxon>Russulales</taxon>
        <taxon>Russulaceae</taxon>
        <taxon>Lactarius</taxon>
    </lineage>
</organism>
<dbReference type="InterPro" id="IPR052030">
    <property type="entry name" value="Peptidase_M20/M20A_hydrolases"/>
</dbReference>
<comment type="similarity">
    <text evidence="1 2">Belongs to the peptidase M20A family.</text>
</comment>
<evidence type="ECO:0000313" key="4">
    <source>
        <dbReference type="Proteomes" id="UP001201163"/>
    </source>
</evidence>
<dbReference type="Gene3D" id="3.30.70.360">
    <property type="match status" value="1"/>
</dbReference>
<gene>
    <name evidence="3" type="ORF">EDB92DRAFT_1320959</name>
</gene>
<sequence>MPAESGTEGHAQFWWAENVSADHHACNVDVYDASLDVYRPDIYKTISETISGIDHELRLLSLDIHSHPELKFQETYAHDTLTAFMEKKGWDVKKHYHLDTAWVATFSHGNGGRVLGVNSEMDALPGIGHGCGHNLIAIAGVAVAIAVKAALIKYDIPGKVILLGTPAEEGGQGKVMLLEKGAYEEMHACLMCHPAPGPERGASLSSSLSLQRLSVEYRGHTAHAALSPWQGQNALDAAVAAYTNVALLRQQVKPSHRIHGVFEGKDWAANIIPDNAKMLCGLCTFFLVVPLTTYSWYVRAPTVAEVRELDPRVQACFQASALATGCNIEISGMETPVHDLRQNKALGETFSRIFRSKTGPVDHEWGISSASTDFGNVTYALPSIHPGFSIPTEPNGGNHTPAFTSAAATPEAHQACLEVCKALALTGLRVIQDDQFYSEVRVAFEKDTAISQVA</sequence>
<dbReference type="InterPro" id="IPR017144">
    <property type="entry name" value="Xaa-Arg_dipeptidase"/>
</dbReference>
<dbReference type="Proteomes" id="UP001201163">
    <property type="component" value="Unassembled WGS sequence"/>
</dbReference>
<dbReference type="CDD" id="cd05672">
    <property type="entry name" value="M20_ACY1L2-like"/>
    <property type="match status" value="1"/>
</dbReference>
<evidence type="ECO:0000256" key="1">
    <source>
        <dbReference type="ARBA" id="ARBA00006247"/>
    </source>
</evidence>
<dbReference type="InterPro" id="IPR036264">
    <property type="entry name" value="Bact_exopeptidase_dim_dom"/>
</dbReference>
<protein>
    <recommendedName>
        <fullName evidence="2">Peptidase M20 domain-containing protein 2</fullName>
    </recommendedName>
</protein>
<reference evidence="3" key="1">
    <citation type="submission" date="2022-01" db="EMBL/GenBank/DDBJ databases">
        <title>Comparative genomics reveals a dynamic genome evolution in the ectomycorrhizal milk-cap (Lactarius) mushrooms.</title>
        <authorList>
            <consortium name="DOE Joint Genome Institute"/>
            <person name="Lebreton A."/>
            <person name="Tang N."/>
            <person name="Kuo A."/>
            <person name="LaButti K."/>
            <person name="Drula E."/>
            <person name="Barry K."/>
            <person name="Clum A."/>
            <person name="Lipzen A."/>
            <person name="Mousain D."/>
            <person name="Ng V."/>
            <person name="Wang R."/>
            <person name="Wang X."/>
            <person name="Dai Y."/>
            <person name="Henrissat B."/>
            <person name="Grigoriev I.V."/>
            <person name="Guerin-Laguette A."/>
            <person name="Yu F."/>
            <person name="Martin F.M."/>
        </authorList>
    </citation>
    <scope>NUCLEOTIDE SEQUENCE</scope>
    <source>
        <strain evidence="3">QP</strain>
    </source>
</reference>
<dbReference type="SUPFAM" id="SSF55031">
    <property type="entry name" value="Bacterial exopeptidase dimerisation domain"/>
    <property type="match status" value="1"/>
</dbReference>
<dbReference type="InterPro" id="IPR002933">
    <property type="entry name" value="Peptidase_M20"/>
</dbReference>
<dbReference type="Gene3D" id="3.40.630.10">
    <property type="entry name" value="Zn peptidases"/>
    <property type="match status" value="1"/>
</dbReference>
<accession>A0AAD4LRN4</accession>
<evidence type="ECO:0000313" key="3">
    <source>
        <dbReference type="EMBL" id="KAH8998052.1"/>
    </source>
</evidence>